<dbReference type="Gene3D" id="3.90.1150.10">
    <property type="entry name" value="Aspartate Aminotransferase, domain 1"/>
    <property type="match status" value="1"/>
</dbReference>
<dbReference type="NCBIfam" id="NF002325">
    <property type="entry name" value="PRK01278.1"/>
    <property type="match status" value="1"/>
</dbReference>
<dbReference type="EC" id="2.6.1.11" evidence="5"/>
<keyword evidence="2 5" id="KW-0028">Amino-acid biosynthesis</keyword>
<keyword evidence="4 5" id="KW-0663">Pyridoxal phosphate</keyword>
<keyword evidence="1 5" id="KW-0032">Aminotransferase</keyword>
<keyword evidence="3 5" id="KW-0808">Transferase</keyword>
<dbReference type="InterPro" id="IPR015421">
    <property type="entry name" value="PyrdxlP-dep_Trfase_major"/>
</dbReference>
<dbReference type="PANTHER" id="PTHR11986:SF79">
    <property type="entry name" value="ACETYLORNITHINE AMINOTRANSFERASE, MITOCHONDRIAL"/>
    <property type="match status" value="1"/>
</dbReference>
<feature type="binding site" evidence="5">
    <location>
        <begin position="224"/>
        <end position="227"/>
    </location>
    <ligand>
        <name>pyridoxal 5'-phosphate</name>
        <dbReference type="ChEBI" id="CHEBI:597326"/>
    </ligand>
</feature>
<dbReference type="PIRSF" id="PIRSF000521">
    <property type="entry name" value="Transaminase_4ab_Lys_Orn"/>
    <property type="match status" value="1"/>
</dbReference>
<dbReference type="InterPro" id="IPR049704">
    <property type="entry name" value="Aminotrans_3_PPA_site"/>
</dbReference>
<dbReference type="Pfam" id="PF00202">
    <property type="entry name" value="Aminotran_3"/>
    <property type="match status" value="1"/>
</dbReference>
<dbReference type="EMBL" id="JAOQKJ010000006">
    <property type="protein sequence ID" value="MCU6744489.1"/>
    <property type="molecule type" value="Genomic_DNA"/>
</dbReference>
<evidence type="ECO:0000313" key="7">
    <source>
        <dbReference type="Proteomes" id="UP001652432"/>
    </source>
</evidence>
<keyword evidence="5" id="KW-0963">Cytoplasm</keyword>
<feature type="modified residue" description="N6-(pyridoxal phosphate)lysine" evidence="5">
    <location>
        <position position="253"/>
    </location>
</feature>
<comment type="pathway">
    <text evidence="5">Amino-acid biosynthesis; L-arginine biosynthesis; N(2)-acetyl-L-ornithine from L-glutamate: step 4/4.</text>
</comment>
<evidence type="ECO:0000256" key="2">
    <source>
        <dbReference type="ARBA" id="ARBA00022605"/>
    </source>
</evidence>
<evidence type="ECO:0000256" key="1">
    <source>
        <dbReference type="ARBA" id="ARBA00022576"/>
    </source>
</evidence>
<proteinExistence type="inferred from homology"/>
<accession>A0ABT2T3X1</accession>
<keyword evidence="7" id="KW-1185">Reference proteome</keyword>
<name>A0ABT2T3X1_9FIRM</name>
<evidence type="ECO:0000313" key="6">
    <source>
        <dbReference type="EMBL" id="MCU6744489.1"/>
    </source>
</evidence>
<feature type="binding site" evidence="5">
    <location>
        <begin position="106"/>
        <end position="107"/>
    </location>
    <ligand>
        <name>pyridoxal 5'-phosphate</name>
        <dbReference type="ChEBI" id="CHEBI:597326"/>
    </ligand>
</feature>
<keyword evidence="5" id="KW-0055">Arginine biosynthesis</keyword>
<dbReference type="HAMAP" id="MF_01107">
    <property type="entry name" value="ArgD_aminotrans_3"/>
    <property type="match status" value="1"/>
</dbReference>
<comment type="subunit">
    <text evidence="5">Homodimer.</text>
</comment>
<comment type="similarity">
    <text evidence="5">Belongs to the class-III pyridoxal-phosphate-dependent aminotransferase family. ArgD subfamily.</text>
</comment>
<dbReference type="InterPro" id="IPR004636">
    <property type="entry name" value="AcOrn/SuccOrn_fam"/>
</dbReference>
<comment type="cofactor">
    <cofactor evidence="5">
        <name>pyridoxal 5'-phosphate</name>
        <dbReference type="ChEBI" id="CHEBI:597326"/>
    </cofactor>
    <text evidence="5">Binds 1 pyridoxal phosphate per subunit.</text>
</comment>
<evidence type="ECO:0000256" key="4">
    <source>
        <dbReference type="ARBA" id="ARBA00022898"/>
    </source>
</evidence>
<comment type="subcellular location">
    <subcellularLocation>
        <location evidence="5">Cytoplasm</location>
    </subcellularLocation>
</comment>
<feature type="binding site" evidence="5">
    <location>
        <position position="283"/>
    </location>
    <ligand>
        <name>pyridoxal 5'-phosphate</name>
        <dbReference type="ChEBI" id="CHEBI:597326"/>
    </ligand>
</feature>
<feature type="binding site" evidence="5">
    <location>
        <position position="139"/>
    </location>
    <ligand>
        <name>pyridoxal 5'-phosphate</name>
        <dbReference type="ChEBI" id="CHEBI:597326"/>
    </ligand>
</feature>
<organism evidence="6 7">
    <name type="scientific">Suilimivivens aceti</name>
    <dbReference type="NCBI Taxonomy" id="2981774"/>
    <lineage>
        <taxon>Bacteria</taxon>
        <taxon>Bacillati</taxon>
        <taxon>Bacillota</taxon>
        <taxon>Clostridia</taxon>
        <taxon>Lachnospirales</taxon>
        <taxon>Lachnospiraceae</taxon>
        <taxon>Suilimivivens</taxon>
    </lineage>
</organism>
<dbReference type="InterPro" id="IPR005814">
    <property type="entry name" value="Aminotrans_3"/>
</dbReference>
<dbReference type="PROSITE" id="PS00600">
    <property type="entry name" value="AA_TRANSFER_CLASS_3"/>
    <property type="match status" value="1"/>
</dbReference>
<dbReference type="NCBIfam" id="TIGR00707">
    <property type="entry name" value="argD"/>
    <property type="match status" value="1"/>
</dbReference>
<comment type="catalytic activity">
    <reaction evidence="5">
        <text>N(2)-acetyl-L-ornithine + 2-oxoglutarate = N-acetyl-L-glutamate 5-semialdehyde + L-glutamate</text>
        <dbReference type="Rhea" id="RHEA:18049"/>
        <dbReference type="ChEBI" id="CHEBI:16810"/>
        <dbReference type="ChEBI" id="CHEBI:29123"/>
        <dbReference type="ChEBI" id="CHEBI:29985"/>
        <dbReference type="ChEBI" id="CHEBI:57805"/>
        <dbReference type="EC" id="2.6.1.11"/>
    </reaction>
</comment>
<feature type="binding site" evidence="5">
    <location>
        <position position="142"/>
    </location>
    <ligand>
        <name>N(2)-acetyl-L-ornithine</name>
        <dbReference type="ChEBI" id="CHEBI:57805"/>
    </ligand>
</feature>
<dbReference type="SUPFAM" id="SSF53383">
    <property type="entry name" value="PLP-dependent transferases"/>
    <property type="match status" value="1"/>
</dbReference>
<dbReference type="InterPro" id="IPR015424">
    <property type="entry name" value="PyrdxlP-dep_Trfase"/>
</dbReference>
<comment type="caution">
    <text evidence="6">The sequence shown here is derived from an EMBL/GenBank/DDBJ whole genome shotgun (WGS) entry which is preliminary data.</text>
</comment>
<sequence>MESMKNYIEDAEAALLHTYNRFQVVLDKGEGVYLYDMEGKKYLDFCAGIAVFALGYGNKIYNDALKEQIDKVIHTSNYYYNIPAIEAAKKLKKISGMDRVFFTNSGAESIEGAIKAARKYAYLKDGRTDHEIIAMEHSFHGRTMGALSVTGNKKYREAFEPMIGNIRFATLNDFQSVLDQVTDKTCAILFETVQGEGGIYPATEEFMKQVKALCEERDILMILDEIQCGMGRCGEYYAWQRYGIKPDIMTSAKALGCGVPVGAFMMTEKVAAHSLTSGDHGTTYGGNPLAGAAINAVLDLFEENHIIEHVNQIGDYLANRLDELVDKYDFITERRGVKLMQGLVFDRPVGDIIGKALEKGLILINAGPNIIRFVPPLVIEEENVDKMIEILTSCLQ</sequence>
<feature type="binding site" evidence="5">
    <location>
        <position position="282"/>
    </location>
    <ligand>
        <name>N(2)-acetyl-L-ornithine</name>
        <dbReference type="ChEBI" id="CHEBI:57805"/>
    </ligand>
</feature>
<evidence type="ECO:0000256" key="3">
    <source>
        <dbReference type="ARBA" id="ARBA00022679"/>
    </source>
</evidence>
<comment type="miscellaneous">
    <text evidence="5">May also have succinyldiaminopimelate aminotransferase activity, thus carrying out the corresponding step in lysine biosynthesis.</text>
</comment>
<dbReference type="InterPro" id="IPR015422">
    <property type="entry name" value="PyrdxlP-dep_Trfase_small"/>
</dbReference>
<dbReference type="GO" id="GO:0008483">
    <property type="term" value="F:transaminase activity"/>
    <property type="evidence" value="ECO:0007669"/>
    <property type="project" value="UniProtKB-KW"/>
</dbReference>
<dbReference type="CDD" id="cd00610">
    <property type="entry name" value="OAT_like"/>
    <property type="match status" value="1"/>
</dbReference>
<dbReference type="Gene3D" id="3.40.640.10">
    <property type="entry name" value="Type I PLP-dependent aspartate aminotransferase-like (Major domain)"/>
    <property type="match status" value="1"/>
</dbReference>
<reference evidence="6 7" key="1">
    <citation type="journal article" date="2021" name="ISME Commun">
        <title>Automated analysis of genomic sequences facilitates high-throughput and comprehensive description of bacteria.</title>
        <authorList>
            <person name="Hitch T.C.A."/>
        </authorList>
    </citation>
    <scope>NUCLEOTIDE SEQUENCE [LARGE SCALE GENOMIC DNA]</scope>
    <source>
        <strain evidence="6 7">Sanger_18</strain>
    </source>
</reference>
<evidence type="ECO:0000256" key="5">
    <source>
        <dbReference type="HAMAP-Rule" id="MF_01107"/>
    </source>
</evidence>
<dbReference type="InterPro" id="IPR050103">
    <property type="entry name" value="Class-III_PLP-dep_AT"/>
</dbReference>
<dbReference type="Proteomes" id="UP001652432">
    <property type="component" value="Unassembled WGS sequence"/>
</dbReference>
<protein>
    <recommendedName>
        <fullName evidence="5">Acetylornithine aminotransferase</fullName>
        <shortName evidence="5">ACOAT</shortName>
        <ecNumber evidence="5">2.6.1.11</ecNumber>
    </recommendedName>
</protein>
<dbReference type="PANTHER" id="PTHR11986">
    <property type="entry name" value="AMINOTRANSFERASE CLASS III"/>
    <property type="match status" value="1"/>
</dbReference>
<gene>
    <name evidence="5" type="primary">argD</name>
    <name evidence="6" type="ORF">OCV77_08270</name>
</gene>